<dbReference type="EMBL" id="CP159218">
    <property type="protein sequence ID" value="XCG61985.1"/>
    <property type="molecule type" value="Genomic_DNA"/>
</dbReference>
<proteinExistence type="predicted"/>
<name>A0AAU8DJL2_9ACTN</name>
<feature type="domain" description="Aminoglycoside phosphotransferase" evidence="1">
    <location>
        <begin position="23"/>
        <end position="230"/>
    </location>
</feature>
<gene>
    <name evidence="2" type="ORF">ABLG96_11880</name>
</gene>
<dbReference type="AlphaFoldDB" id="A0AAU8DJL2"/>
<dbReference type="SUPFAM" id="SSF56112">
    <property type="entry name" value="Protein kinase-like (PK-like)"/>
    <property type="match status" value="1"/>
</dbReference>
<evidence type="ECO:0000313" key="2">
    <source>
        <dbReference type="EMBL" id="XCG61985.1"/>
    </source>
</evidence>
<accession>A0AAU8DJL2</accession>
<evidence type="ECO:0000259" key="1">
    <source>
        <dbReference type="Pfam" id="PF01636"/>
    </source>
</evidence>
<dbReference type="InterPro" id="IPR011009">
    <property type="entry name" value="Kinase-like_dom_sf"/>
</dbReference>
<reference evidence="2" key="1">
    <citation type="submission" date="2024-05" db="EMBL/GenBank/DDBJ databases">
        <authorList>
            <person name="Cai S.Y."/>
            <person name="Jin L.M."/>
            <person name="Li H.R."/>
        </authorList>
    </citation>
    <scope>NUCLEOTIDE SEQUENCE</scope>
    <source>
        <strain evidence="2">A5-74</strain>
    </source>
</reference>
<dbReference type="InterPro" id="IPR002575">
    <property type="entry name" value="Aminoglycoside_PTrfase"/>
</dbReference>
<dbReference type="Gene3D" id="3.90.1200.10">
    <property type="match status" value="1"/>
</dbReference>
<dbReference type="Pfam" id="PF01636">
    <property type="entry name" value="APH"/>
    <property type="match status" value="1"/>
</dbReference>
<organism evidence="2">
    <name type="scientific">Nakamurella sp. A5-74</name>
    <dbReference type="NCBI Taxonomy" id="3158264"/>
    <lineage>
        <taxon>Bacteria</taxon>
        <taxon>Bacillati</taxon>
        <taxon>Actinomycetota</taxon>
        <taxon>Actinomycetes</taxon>
        <taxon>Nakamurellales</taxon>
        <taxon>Nakamurellaceae</taxon>
        <taxon>Nakamurella</taxon>
    </lineage>
</organism>
<protein>
    <submittedName>
        <fullName evidence="2">Phosphotransferase</fullName>
    </submittedName>
</protein>
<dbReference type="RefSeq" id="WP_353647601.1">
    <property type="nucleotide sequence ID" value="NZ_CP159218.1"/>
</dbReference>
<sequence>MDSDLRDLLIRHWGLTDARTALLGGGMNSTTWSVRHGGRAYVAKMVPQSELERLRIGCEIAAGLSNVGVRTGPPIPTLDGQLVVAVPPLALLDFVPGRELEGRTGLDQEWMADMLARVHRLGGSDHERTIAAGFFPWLRADAPGARNHAWLPAAVDRIRAEVDPLMLTHGLTHTDPAPEAFRRDEMLGVTGLIDWTGAQRGPVLYDIASAVMYLGGRERGATFLETYRTRGVLSDVELEHLDTLRRFRWAVQGVYFAGRLHAEDLTGVTAPSDNLRGLADARAGLHSLGIDVSRES</sequence>